<dbReference type="GO" id="GO:0008270">
    <property type="term" value="F:zinc ion binding"/>
    <property type="evidence" value="ECO:0007669"/>
    <property type="project" value="UniProtKB-KW"/>
</dbReference>
<keyword evidence="1" id="KW-0479">Metal-binding</keyword>
<dbReference type="GO" id="GO:0005737">
    <property type="term" value="C:cytoplasm"/>
    <property type="evidence" value="ECO:0007669"/>
    <property type="project" value="TreeGrafter"/>
</dbReference>
<feature type="domain" description="C2H2-type" evidence="5">
    <location>
        <begin position="73"/>
        <end position="95"/>
    </location>
</feature>
<dbReference type="Pfam" id="PF12171">
    <property type="entry name" value="zf-C2H2_jaz"/>
    <property type="match status" value="2"/>
</dbReference>
<dbReference type="Proteomes" id="UP000595437">
    <property type="component" value="Chromosome 18"/>
</dbReference>
<evidence type="ECO:0000256" key="2">
    <source>
        <dbReference type="ARBA" id="ARBA00022771"/>
    </source>
</evidence>
<feature type="non-terminal residue" evidence="6">
    <location>
        <position position="1"/>
    </location>
</feature>
<dbReference type="AlphaFoldDB" id="A0A7T8JUC3"/>
<dbReference type="PROSITE" id="PS00028">
    <property type="entry name" value="ZINC_FINGER_C2H2_1"/>
    <property type="match status" value="3"/>
</dbReference>
<dbReference type="InterPro" id="IPR051964">
    <property type="entry name" value="Chaperone_stress_response"/>
</dbReference>
<dbReference type="InterPro" id="IPR013087">
    <property type="entry name" value="Znf_C2H2_type"/>
</dbReference>
<protein>
    <submittedName>
        <fullName evidence="6">DnaJ -like protein subfamily C member 21</fullName>
    </submittedName>
</protein>
<feature type="compositionally biased region" description="Basic residues" evidence="4">
    <location>
        <begin position="36"/>
        <end position="45"/>
    </location>
</feature>
<evidence type="ECO:0000256" key="4">
    <source>
        <dbReference type="SAM" id="MobiDB-lite"/>
    </source>
</evidence>
<dbReference type="SMART" id="SM00451">
    <property type="entry name" value="ZnF_U1"/>
    <property type="match status" value="2"/>
</dbReference>
<feature type="domain" description="C2H2-type" evidence="5">
    <location>
        <begin position="133"/>
        <end position="155"/>
    </location>
</feature>
<dbReference type="GO" id="GO:0003676">
    <property type="term" value="F:nucleic acid binding"/>
    <property type="evidence" value="ECO:0007669"/>
    <property type="project" value="InterPro"/>
</dbReference>
<accession>A0A7T8JUC3</accession>
<feature type="compositionally biased region" description="Basic and acidic residues" evidence="4">
    <location>
        <begin position="84"/>
        <end position="100"/>
    </location>
</feature>
<feature type="region of interest" description="Disordered" evidence="4">
    <location>
        <begin position="84"/>
        <end position="133"/>
    </location>
</feature>
<sequence>ELEDEIQNIESMYSSDEDEEALYCRVCDVDFSNKRQRKNHFKSQSHQKQVEVSYSTSSVPEAQEEEEVESEACSVCDKTLKASESMEKHLKSKGHRDNVSRLHSATKGSLKPQGKSKKRRGASKEAQDDPLNCATCQEVFPSRNKLFGHIKETNHALRL</sequence>
<reference evidence="7" key="1">
    <citation type="submission" date="2021-01" db="EMBL/GenBank/DDBJ databases">
        <title>Caligus Genome Assembly.</title>
        <authorList>
            <person name="Gallardo-Escarate C."/>
        </authorList>
    </citation>
    <scope>NUCLEOTIDE SEQUENCE [LARGE SCALE GENOMIC DNA]</scope>
</reference>
<keyword evidence="7" id="KW-1185">Reference proteome</keyword>
<name>A0A7T8JUC3_CALRO</name>
<feature type="region of interest" description="Disordered" evidence="4">
    <location>
        <begin position="36"/>
        <end position="70"/>
    </location>
</feature>
<dbReference type="PANTHER" id="PTHR44029:SF1">
    <property type="entry name" value="DNAJ HOMOLOG SUBFAMILY C MEMBER 21"/>
    <property type="match status" value="1"/>
</dbReference>
<dbReference type="OrthoDB" id="5894at2759"/>
<keyword evidence="2" id="KW-0863">Zinc-finger</keyword>
<dbReference type="EMBL" id="CP045907">
    <property type="protein sequence ID" value="QQP35348.1"/>
    <property type="molecule type" value="Genomic_DNA"/>
</dbReference>
<dbReference type="InterPro" id="IPR022755">
    <property type="entry name" value="Znf_C2H2_jaz"/>
</dbReference>
<evidence type="ECO:0000256" key="1">
    <source>
        <dbReference type="ARBA" id="ARBA00022723"/>
    </source>
</evidence>
<proteinExistence type="predicted"/>
<keyword evidence="3" id="KW-0862">Zinc</keyword>
<dbReference type="InterPro" id="IPR036236">
    <property type="entry name" value="Znf_C2H2_sf"/>
</dbReference>
<feature type="compositionally biased region" description="Polar residues" evidence="4">
    <location>
        <begin position="46"/>
        <end position="60"/>
    </location>
</feature>
<feature type="domain" description="C2H2-type" evidence="5">
    <location>
        <begin position="24"/>
        <end position="46"/>
    </location>
</feature>
<organism evidence="6 7">
    <name type="scientific">Caligus rogercresseyi</name>
    <name type="common">Sea louse</name>
    <dbReference type="NCBI Taxonomy" id="217165"/>
    <lineage>
        <taxon>Eukaryota</taxon>
        <taxon>Metazoa</taxon>
        <taxon>Ecdysozoa</taxon>
        <taxon>Arthropoda</taxon>
        <taxon>Crustacea</taxon>
        <taxon>Multicrustacea</taxon>
        <taxon>Hexanauplia</taxon>
        <taxon>Copepoda</taxon>
        <taxon>Siphonostomatoida</taxon>
        <taxon>Caligidae</taxon>
        <taxon>Caligus</taxon>
    </lineage>
</organism>
<evidence type="ECO:0000256" key="3">
    <source>
        <dbReference type="ARBA" id="ARBA00022833"/>
    </source>
</evidence>
<dbReference type="PANTHER" id="PTHR44029">
    <property type="entry name" value="DNAJ HOMOLOG SUBFAMILY C MEMBER 21"/>
    <property type="match status" value="1"/>
</dbReference>
<dbReference type="Gene3D" id="3.30.160.60">
    <property type="entry name" value="Classic Zinc Finger"/>
    <property type="match status" value="2"/>
</dbReference>
<dbReference type="SMART" id="SM00355">
    <property type="entry name" value="ZnF_C2H2"/>
    <property type="match status" value="3"/>
</dbReference>
<gene>
    <name evidence="6" type="ORF">FKW44_023544</name>
</gene>
<evidence type="ECO:0000313" key="6">
    <source>
        <dbReference type="EMBL" id="QQP35348.1"/>
    </source>
</evidence>
<dbReference type="InterPro" id="IPR003604">
    <property type="entry name" value="Matrin/U1-like-C_Znf_C2H2"/>
</dbReference>
<evidence type="ECO:0000313" key="7">
    <source>
        <dbReference type="Proteomes" id="UP000595437"/>
    </source>
</evidence>
<dbReference type="SUPFAM" id="SSF57667">
    <property type="entry name" value="beta-beta-alpha zinc fingers"/>
    <property type="match status" value="2"/>
</dbReference>
<evidence type="ECO:0000259" key="5">
    <source>
        <dbReference type="PROSITE" id="PS00028"/>
    </source>
</evidence>